<evidence type="ECO:0000313" key="4">
    <source>
        <dbReference type="EMBL" id="OAE29688.1"/>
    </source>
</evidence>
<dbReference type="PANTHER" id="PTHR31088">
    <property type="entry name" value="MEMBRANE-ASSOCIATED PROTEIN VIPP1, CHLOROPLASTIC"/>
    <property type="match status" value="1"/>
</dbReference>
<proteinExistence type="inferred from homology"/>
<comment type="similarity">
    <text evidence="1">Belongs to the PspA/Vipp/IM30 family.</text>
</comment>
<evidence type="ECO:0000256" key="2">
    <source>
        <dbReference type="SAM" id="Coils"/>
    </source>
</evidence>
<comment type="caution">
    <text evidence="4">The sequence shown here is derived from an EMBL/GenBank/DDBJ whole genome shotgun (WGS) entry which is preliminary data.</text>
</comment>
<evidence type="ECO:0000313" key="5">
    <source>
        <dbReference type="Proteomes" id="UP000077202"/>
    </source>
</evidence>
<dbReference type="AlphaFoldDB" id="A0A176W979"/>
<keyword evidence="5" id="KW-1185">Reference proteome</keyword>
<dbReference type="Pfam" id="PF04012">
    <property type="entry name" value="PspA_IM30"/>
    <property type="match status" value="1"/>
</dbReference>
<evidence type="ECO:0000256" key="3">
    <source>
        <dbReference type="SAM" id="MobiDB-lite"/>
    </source>
</evidence>
<organism evidence="4 5">
    <name type="scientific">Marchantia polymorpha subsp. ruderalis</name>
    <dbReference type="NCBI Taxonomy" id="1480154"/>
    <lineage>
        <taxon>Eukaryota</taxon>
        <taxon>Viridiplantae</taxon>
        <taxon>Streptophyta</taxon>
        <taxon>Embryophyta</taxon>
        <taxon>Marchantiophyta</taxon>
        <taxon>Marchantiopsida</taxon>
        <taxon>Marchantiidae</taxon>
        <taxon>Marchantiales</taxon>
        <taxon>Marchantiaceae</taxon>
        <taxon>Marchantia</taxon>
    </lineage>
</organism>
<feature type="coiled-coil region" evidence="2">
    <location>
        <begin position="199"/>
        <end position="300"/>
    </location>
</feature>
<dbReference type="EMBL" id="LVLJ01001434">
    <property type="protein sequence ID" value="OAE29688.1"/>
    <property type="molecule type" value="Genomic_DNA"/>
</dbReference>
<keyword evidence="2" id="KW-0175">Coiled coil</keyword>
<name>A0A176W979_MARPO</name>
<evidence type="ECO:0000256" key="1">
    <source>
        <dbReference type="ARBA" id="ARBA00043985"/>
    </source>
</evidence>
<sequence>MATAVMGVGCGCAPVASTRVSSSLSSSASTPVSSSQLCSAPASRYRVKASSSLVLHSAFTSQTWSIQFFTGGAGRLALAAAVASACITDGRNGGGALAAQANIFERIVRVVKSYANAVVSAAEDPEKLLDQTVNEMNEDLTKMRQASAQVLASQKQLENKYKAAQQTADDWYNFFPSLFAIMRYRRAKLALEKGDESLAKEALKRRKDYEESAKALKNQLDQQKGVVEKLISNTRLLESKIQEAKSKKDTLKARAQSAKTAQKVNEMLGNINTSSALAAFDKMEEKVNALEAEADALNQLSTDDLAGKFALLEGSDVDDDLAALKRDVLGTPAKISGELPAGRTSASSSSSRPEYPFKDFEIEKELNELRRKTNEL</sequence>
<gene>
    <name evidence="4" type="ORF">AXG93_509s1410</name>
</gene>
<accession>A0A176W979</accession>
<dbReference type="PANTHER" id="PTHR31088:SF6">
    <property type="entry name" value="PHAGE SHOCK PROTEIN A"/>
    <property type="match status" value="1"/>
</dbReference>
<evidence type="ECO:0008006" key="6">
    <source>
        <dbReference type="Google" id="ProtNLM"/>
    </source>
</evidence>
<feature type="region of interest" description="Disordered" evidence="3">
    <location>
        <begin position="333"/>
        <end position="358"/>
    </location>
</feature>
<dbReference type="InterPro" id="IPR007157">
    <property type="entry name" value="PspA_VIPP1"/>
</dbReference>
<protein>
    <recommendedName>
        <fullName evidence="6">Membrane-associated 30 kDa protein, chloroplastic</fullName>
    </recommendedName>
</protein>
<dbReference type="Proteomes" id="UP000077202">
    <property type="component" value="Unassembled WGS sequence"/>
</dbReference>
<reference evidence="4" key="1">
    <citation type="submission" date="2016-03" db="EMBL/GenBank/DDBJ databases">
        <title>Mechanisms controlling the formation of the plant cell surface in tip-growing cells are functionally conserved among land plants.</title>
        <authorList>
            <person name="Honkanen S."/>
            <person name="Jones V.A."/>
            <person name="Morieri G."/>
            <person name="Champion C."/>
            <person name="Hetherington A.J."/>
            <person name="Kelly S."/>
            <person name="Saint-Marcoux D."/>
            <person name="Proust H."/>
            <person name="Prescott H."/>
            <person name="Dolan L."/>
        </authorList>
    </citation>
    <scope>NUCLEOTIDE SEQUENCE [LARGE SCALE GENOMIC DNA]</scope>
    <source>
        <tissue evidence="4">Whole gametophyte</tissue>
    </source>
</reference>